<dbReference type="AlphaFoldDB" id="A0A4C1ST42"/>
<gene>
    <name evidence="1" type="ORF">EVAR_3875_1</name>
</gene>
<evidence type="ECO:0000313" key="1">
    <source>
        <dbReference type="EMBL" id="GBP04497.1"/>
    </source>
</evidence>
<sequence length="122" mass="13761">MVSKINDSVRKRGMKVNVGTTKVMIFEKGEGTSECDILIEDKKVELVKEFVCLGSLFINDGKQYRDIEKFSEGAFLIHLQQTMARHLGQVDNPAGMYVYPHCDITLVVALKNFSSVVFLRAM</sequence>
<comment type="caution">
    <text evidence="1">The sequence shown here is derived from an EMBL/GenBank/DDBJ whole genome shotgun (WGS) entry which is preliminary data.</text>
</comment>
<keyword evidence="2" id="KW-1185">Reference proteome</keyword>
<name>A0A4C1ST42_EUMVA</name>
<proteinExistence type="predicted"/>
<accession>A0A4C1ST42</accession>
<evidence type="ECO:0000313" key="2">
    <source>
        <dbReference type="Proteomes" id="UP000299102"/>
    </source>
</evidence>
<organism evidence="1 2">
    <name type="scientific">Eumeta variegata</name>
    <name type="common">Bagworm moth</name>
    <name type="synonym">Eumeta japonica</name>
    <dbReference type="NCBI Taxonomy" id="151549"/>
    <lineage>
        <taxon>Eukaryota</taxon>
        <taxon>Metazoa</taxon>
        <taxon>Ecdysozoa</taxon>
        <taxon>Arthropoda</taxon>
        <taxon>Hexapoda</taxon>
        <taxon>Insecta</taxon>
        <taxon>Pterygota</taxon>
        <taxon>Neoptera</taxon>
        <taxon>Endopterygota</taxon>
        <taxon>Lepidoptera</taxon>
        <taxon>Glossata</taxon>
        <taxon>Ditrysia</taxon>
        <taxon>Tineoidea</taxon>
        <taxon>Psychidae</taxon>
        <taxon>Oiketicinae</taxon>
        <taxon>Eumeta</taxon>
    </lineage>
</organism>
<dbReference type="OrthoDB" id="425681at2759"/>
<protein>
    <submittedName>
        <fullName evidence="1">Uncharacterized protein</fullName>
    </submittedName>
</protein>
<reference evidence="1 2" key="1">
    <citation type="journal article" date="2019" name="Commun. Biol.">
        <title>The bagworm genome reveals a unique fibroin gene that provides high tensile strength.</title>
        <authorList>
            <person name="Kono N."/>
            <person name="Nakamura H."/>
            <person name="Ohtoshi R."/>
            <person name="Tomita M."/>
            <person name="Numata K."/>
            <person name="Arakawa K."/>
        </authorList>
    </citation>
    <scope>NUCLEOTIDE SEQUENCE [LARGE SCALE GENOMIC DNA]</scope>
</reference>
<dbReference type="Proteomes" id="UP000299102">
    <property type="component" value="Unassembled WGS sequence"/>
</dbReference>
<dbReference type="EMBL" id="BGZK01000014">
    <property type="protein sequence ID" value="GBP04497.1"/>
    <property type="molecule type" value="Genomic_DNA"/>
</dbReference>